<name>A0A134CD51_9FIRM</name>
<gene>
    <name evidence="2" type="ORF">HMPREF3182_01465</name>
</gene>
<accession>A0A134CD51</accession>
<sequence>MTFHSYVICIKKFTSMTFSYAALLFYKIFVTLNKIFQYISFFNKK</sequence>
<proteinExistence type="predicted"/>
<evidence type="ECO:0000313" key="2">
    <source>
        <dbReference type="EMBL" id="KXB90151.1"/>
    </source>
</evidence>
<comment type="caution">
    <text evidence="2">The sequence shown here is derived from an EMBL/GenBank/DDBJ whole genome shotgun (WGS) entry which is preliminary data.</text>
</comment>
<keyword evidence="1" id="KW-1133">Transmembrane helix</keyword>
<reference evidence="3" key="1">
    <citation type="submission" date="2016-01" db="EMBL/GenBank/DDBJ databases">
        <authorList>
            <person name="Mitreva M."/>
            <person name="Pepin K.H."/>
            <person name="Mihindukulasuriya K.A."/>
            <person name="Fulton R."/>
            <person name="Fronick C."/>
            <person name="O'Laughlin M."/>
            <person name="Miner T."/>
            <person name="Herter B."/>
            <person name="Rosa B.A."/>
            <person name="Cordes M."/>
            <person name="Tomlinson C."/>
            <person name="Wollam A."/>
            <person name="Palsikar V.B."/>
            <person name="Mardis E.R."/>
            <person name="Wilson R.K."/>
        </authorList>
    </citation>
    <scope>NUCLEOTIDE SEQUENCE [LARGE SCALE GENOMIC DNA]</scope>
    <source>
        <strain evidence="3">KA00182</strain>
    </source>
</reference>
<dbReference type="EMBL" id="LSDT01000050">
    <property type="protein sequence ID" value="KXB90151.1"/>
    <property type="molecule type" value="Genomic_DNA"/>
</dbReference>
<keyword evidence="1" id="KW-0472">Membrane</keyword>
<keyword evidence="3" id="KW-1185">Reference proteome</keyword>
<dbReference type="Proteomes" id="UP000070160">
    <property type="component" value="Unassembled WGS sequence"/>
</dbReference>
<evidence type="ECO:0000313" key="3">
    <source>
        <dbReference type="Proteomes" id="UP000070160"/>
    </source>
</evidence>
<organism evidence="2 3">
    <name type="scientific">Megasphaera hutchinsoni</name>
    <dbReference type="NCBI Taxonomy" id="1588748"/>
    <lineage>
        <taxon>Bacteria</taxon>
        <taxon>Bacillati</taxon>
        <taxon>Bacillota</taxon>
        <taxon>Negativicutes</taxon>
        <taxon>Veillonellales</taxon>
        <taxon>Veillonellaceae</taxon>
        <taxon>Megasphaera</taxon>
    </lineage>
</organism>
<keyword evidence="1" id="KW-0812">Transmembrane</keyword>
<protein>
    <submittedName>
        <fullName evidence="2">Uncharacterized protein</fullName>
    </submittedName>
</protein>
<feature type="transmembrane region" description="Helical" evidence="1">
    <location>
        <begin position="20"/>
        <end position="41"/>
    </location>
</feature>
<dbReference type="AlphaFoldDB" id="A0A134CD51"/>
<evidence type="ECO:0000256" key="1">
    <source>
        <dbReference type="SAM" id="Phobius"/>
    </source>
</evidence>